<reference evidence="1" key="1">
    <citation type="submission" date="2022-06" db="EMBL/GenBank/DDBJ databases">
        <authorList>
            <person name="Legras J.-L."/>
            <person name="Devillers H."/>
            <person name="Grondin C."/>
        </authorList>
    </citation>
    <scope>NUCLEOTIDE SEQUENCE</scope>
    <source>
        <strain evidence="1">CLIB 1444</strain>
    </source>
</reference>
<name>A0ACA9Y986_9ASCO</name>
<accession>A0ACA9Y986</accession>
<evidence type="ECO:0000313" key="2">
    <source>
        <dbReference type="Proteomes" id="UP001152531"/>
    </source>
</evidence>
<keyword evidence="2" id="KW-1185">Reference proteome</keyword>
<gene>
    <name evidence="1" type="ORF">CLIB1444_06S01090</name>
</gene>
<dbReference type="EMBL" id="CALSDN010000006">
    <property type="protein sequence ID" value="CAH6721392.1"/>
    <property type="molecule type" value="Genomic_DNA"/>
</dbReference>
<comment type="caution">
    <text evidence="1">The sequence shown here is derived from an EMBL/GenBank/DDBJ whole genome shotgun (WGS) entry which is preliminary data.</text>
</comment>
<organism evidence="1 2">
    <name type="scientific">[Candida] jaroonii</name>
    <dbReference type="NCBI Taxonomy" id="467808"/>
    <lineage>
        <taxon>Eukaryota</taxon>
        <taxon>Fungi</taxon>
        <taxon>Dikarya</taxon>
        <taxon>Ascomycota</taxon>
        <taxon>Saccharomycotina</taxon>
        <taxon>Pichiomycetes</taxon>
        <taxon>Debaryomycetaceae</taxon>
        <taxon>Yamadazyma</taxon>
    </lineage>
</organism>
<evidence type="ECO:0000313" key="1">
    <source>
        <dbReference type="EMBL" id="CAH6721392.1"/>
    </source>
</evidence>
<dbReference type="Proteomes" id="UP001152531">
    <property type="component" value="Unassembled WGS sequence"/>
</dbReference>
<protein>
    <submittedName>
        <fullName evidence="1">Uncharacterized protein</fullName>
    </submittedName>
</protein>
<sequence length="193" mass="22534">MNFQPSDYLNGLNLEFEEDFNNNDLDLFSKNDFFNLDNFKVKSDLDFLSPVSPKEPQVNIPQPQEIVNIKQESAPLDSFPTPVSPDALRSENKDFKSLDNAKVTALEDKKRRNTAASARFRIKKKLKEQQMESKSKELQDKVYSLEKKLMTLEMENKCLKKLIIEKNNIKNDELLQSIKNRSMESKPFFEYTK</sequence>
<proteinExistence type="predicted"/>